<reference evidence="2 3" key="1">
    <citation type="submission" date="2020-02" db="EMBL/GenBank/DDBJ databases">
        <title>Draft genome sequence of Haematococcus lacustris strain NIES-144.</title>
        <authorList>
            <person name="Morimoto D."/>
            <person name="Nakagawa S."/>
            <person name="Yoshida T."/>
            <person name="Sawayama S."/>
        </authorList>
    </citation>
    <scope>NUCLEOTIDE SEQUENCE [LARGE SCALE GENOMIC DNA]</scope>
    <source>
        <strain evidence="2 3">NIES-144</strain>
    </source>
</reference>
<dbReference type="SUPFAM" id="SSF103511">
    <property type="entry name" value="Chlorophyll a-b binding protein"/>
    <property type="match status" value="1"/>
</dbReference>
<dbReference type="AlphaFoldDB" id="A0A699Z7Y1"/>
<keyword evidence="1" id="KW-0175">Coiled coil</keyword>
<keyword evidence="3" id="KW-1185">Reference proteome</keyword>
<dbReference type="Proteomes" id="UP000485058">
    <property type="component" value="Unassembled WGS sequence"/>
</dbReference>
<accession>A0A699Z7Y1</accession>
<proteinExistence type="predicted"/>
<name>A0A699Z7Y1_HAELA</name>
<dbReference type="GO" id="GO:0009507">
    <property type="term" value="C:chloroplast"/>
    <property type="evidence" value="ECO:0007669"/>
    <property type="project" value="UniProtKB-SubCell"/>
</dbReference>
<comment type="caution">
    <text evidence="2">The sequence shown here is derived from an EMBL/GenBank/DDBJ whole genome shotgun (WGS) entry which is preliminary data.</text>
</comment>
<dbReference type="EMBL" id="BLLF01001348">
    <property type="protein sequence ID" value="GFH18743.1"/>
    <property type="molecule type" value="Genomic_DNA"/>
</dbReference>
<organism evidence="2 3">
    <name type="scientific">Haematococcus lacustris</name>
    <name type="common">Green alga</name>
    <name type="synonym">Haematococcus pluvialis</name>
    <dbReference type="NCBI Taxonomy" id="44745"/>
    <lineage>
        <taxon>Eukaryota</taxon>
        <taxon>Viridiplantae</taxon>
        <taxon>Chlorophyta</taxon>
        <taxon>core chlorophytes</taxon>
        <taxon>Chlorophyceae</taxon>
        <taxon>CS clade</taxon>
        <taxon>Chlamydomonadales</taxon>
        <taxon>Haematococcaceae</taxon>
        <taxon>Haematococcus</taxon>
    </lineage>
</organism>
<feature type="coiled-coil region" evidence="1">
    <location>
        <begin position="21"/>
        <end position="48"/>
    </location>
</feature>
<evidence type="ECO:0000313" key="3">
    <source>
        <dbReference type="Proteomes" id="UP000485058"/>
    </source>
</evidence>
<protein>
    <submittedName>
        <fullName evidence="2">Chlorophyll a-b binding protein, chloroplastic</fullName>
    </submittedName>
</protein>
<gene>
    <name evidence="2" type="ORF">HaLaN_15596</name>
</gene>
<evidence type="ECO:0000256" key="1">
    <source>
        <dbReference type="SAM" id="Coils"/>
    </source>
</evidence>
<evidence type="ECO:0000313" key="2">
    <source>
        <dbReference type="EMBL" id="GFH18743.1"/>
    </source>
</evidence>
<sequence>MPGSRAVQLPGPQPSVPHPVQDALAAQLPQLQAEAEALRAEHRAARERSPWWALHRLGAGWAGQGSTGRGGQPPYRTVAASRQQRSCSGMFSGGSAHWLVQRAVHTGWSRAGSTPGRHTLFTLVGVMGWGVLDLLQLTALPWGCQRGWLGLLLHRYGSARRRLPGALGSAPHLPGHVAGDQGFDPLGLAADPAVFARLAASPRVHSYLAEDHLLRPPAVYPFPAAVSAW</sequence>